<dbReference type="AlphaFoldDB" id="A0A346PA95"/>
<proteinExistence type="predicted"/>
<sequence>MNVAINLDDDYVLVVRPPRIALTIRTFGIDERYLAARARGSDQRTSGAADVATRHSANCPTGRSSESGPQLYSSTTADGRRGSPT</sequence>
<evidence type="ECO:0000313" key="2">
    <source>
        <dbReference type="EMBL" id="AXR76440.1"/>
    </source>
</evidence>
<dbReference type="KEGG" id="nan:AArc1_0086"/>
<feature type="compositionally biased region" description="Polar residues" evidence="1">
    <location>
        <begin position="55"/>
        <end position="77"/>
    </location>
</feature>
<accession>A0A346PA95</accession>
<gene>
    <name evidence="2" type="ORF">AArc1_0086</name>
</gene>
<reference evidence="3" key="1">
    <citation type="submission" date="2017-10" db="EMBL/GenBank/DDBJ databases">
        <title>Phenotypic and genomic properties of facultatively anaerobic sulfur-reducing natronoarchaea from hypersaline soda lakes.</title>
        <authorList>
            <person name="Sorokin D.Y."/>
            <person name="Kublanov I.V."/>
            <person name="Roman P."/>
            <person name="Sinninghe Damste J.S."/>
            <person name="Golyshin P.N."/>
            <person name="Rojo D."/>
            <person name="Ciordia S."/>
            <person name="Mena Md.C."/>
            <person name="Ferrer M."/>
            <person name="Messina E."/>
            <person name="Smedile F."/>
            <person name="La Spada G."/>
            <person name="La Cono V."/>
            <person name="Yakimov M.M."/>
        </authorList>
    </citation>
    <scope>NUCLEOTIDE SEQUENCE [LARGE SCALE GENOMIC DNA]</scope>
    <source>
        <strain evidence="3">AArc1</strain>
    </source>
</reference>
<name>A0A346PA95_9EURY</name>
<dbReference type="EMBL" id="CP024047">
    <property type="protein sequence ID" value="AXR76440.1"/>
    <property type="molecule type" value="Genomic_DNA"/>
</dbReference>
<organism evidence="2 3">
    <name type="scientific">Natrarchaeobaculum sulfurireducens</name>
    <dbReference type="NCBI Taxonomy" id="2044521"/>
    <lineage>
        <taxon>Archaea</taxon>
        <taxon>Methanobacteriati</taxon>
        <taxon>Methanobacteriota</taxon>
        <taxon>Stenosarchaea group</taxon>
        <taxon>Halobacteria</taxon>
        <taxon>Halobacteriales</taxon>
        <taxon>Natrialbaceae</taxon>
        <taxon>Natrarchaeobaculum</taxon>
    </lineage>
</organism>
<protein>
    <submittedName>
        <fullName evidence="2">Uncharacterized protein</fullName>
    </submittedName>
</protein>
<dbReference type="Proteomes" id="UP000258707">
    <property type="component" value="Chromosome"/>
</dbReference>
<feature type="region of interest" description="Disordered" evidence="1">
    <location>
        <begin position="38"/>
        <end position="85"/>
    </location>
</feature>
<evidence type="ECO:0000313" key="3">
    <source>
        <dbReference type="Proteomes" id="UP000258707"/>
    </source>
</evidence>
<evidence type="ECO:0000256" key="1">
    <source>
        <dbReference type="SAM" id="MobiDB-lite"/>
    </source>
</evidence>